<evidence type="ECO:0000256" key="2">
    <source>
        <dbReference type="ARBA" id="ARBA00005189"/>
    </source>
</evidence>
<dbReference type="GO" id="GO:0032259">
    <property type="term" value="P:methylation"/>
    <property type="evidence" value="ECO:0007669"/>
    <property type="project" value="UniProtKB-KW"/>
</dbReference>
<comment type="catalytic activity">
    <reaction evidence="7">
        <text>N-methylethanolamine phosphate + S-adenosyl-L-methionine = N,N-dimethylethanolamine phosphate + S-adenosyl-L-homocysteine + H(+)</text>
        <dbReference type="Rhea" id="RHEA:25321"/>
        <dbReference type="ChEBI" id="CHEBI:15378"/>
        <dbReference type="ChEBI" id="CHEBI:57781"/>
        <dbReference type="ChEBI" id="CHEBI:57856"/>
        <dbReference type="ChEBI" id="CHEBI:58641"/>
        <dbReference type="ChEBI" id="CHEBI:59789"/>
        <dbReference type="EC" id="2.1.1.103"/>
    </reaction>
    <physiologicalReaction direction="left-to-right" evidence="7">
        <dbReference type="Rhea" id="RHEA:25322"/>
    </physiologicalReaction>
</comment>
<dbReference type="CDD" id="cd02440">
    <property type="entry name" value="AdoMet_MTases"/>
    <property type="match status" value="1"/>
</dbReference>
<dbReference type="SUPFAM" id="SSF53335">
    <property type="entry name" value="S-adenosyl-L-methionine-dependent methyltransferases"/>
    <property type="match status" value="1"/>
</dbReference>
<evidence type="ECO:0000256" key="5">
    <source>
        <dbReference type="ARBA" id="ARBA00035674"/>
    </source>
</evidence>
<gene>
    <name evidence="8" type="ORF">HETSPECPRED_001136</name>
</gene>
<dbReference type="Pfam" id="PF13489">
    <property type="entry name" value="Methyltransf_23"/>
    <property type="match status" value="1"/>
</dbReference>
<dbReference type="Proteomes" id="UP000664521">
    <property type="component" value="Unassembled WGS sequence"/>
</dbReference>
<evidence type="ECO:0000313" key="9">
    <source>
        <dbReference type="Proteomes" id="UP000664521"/>
    </source>
</evidence>
<reference evidence="8" key="1">
    <citation type="submission" date="2021-03" db="EMBL/GenBank/DDBJ databases">
        <authorList>
            <person name="Tagirdzhanova G."/>
        </authorList>
    </citation>
    <scope>NUCLEOTIDE SEQUENCE</scope>
</reference>
<keyword evidence="9" id="KW-1185">Reference proteome</keyword>
<dbReference type="PANTHER" id="PTHR44307">
    <property type="entry name" value="PHOSPHOETHANOLAMINE METHYLTRANSFERASE"/>
    <property type="match status" value="1"/>
</dbReference>
<dbReference type="Gene3D" id="3.40.50.150">
    <property type="entry name" value="Vaccinia Virus protein VP39"/>
    <property type="match status" value="1"/>
</dbReference>
<dbReference type="GO" id="GO:0000234">
    <property type="term" value="F:phosphoethanolamine N-methyltransferase activity"/>
    <property type="evidence" value="ECO:0007669"/>
    <property type="project" value="UniProtKB-EC"/>
</dbReference>
<evidence type="ECO:0000313" key="8">
    <source>
        <dbReference type="EMBL" id="CAF9938629.1"/>
    </source>
</evidence>
<dbReference type="EMBL" id="CAJPDS010000116">
    <property type="protein sequence ID" value="CAF9938629.1"/>
    <property type="molecule type" value="Genomic_DNA"/>
</dbReference>
<keyword evidence="4" id="KW-0808">Transferase</keyword>
<dbReference type="EC" id="2.1.1.103" evidence="5"/>
<dbReference type="AlphaFoldDB" id="A0A8H3PEG6"/>
<protein>
    <recommendedName>
        <fullName evidence="5">phosphoethanolamine N-methyltransferase</fullName>
        <ecNumber evidence="5">2.1.1.103</ecNumber>
    </recommendedName>
</protein>
<name>A0A8H3PEG6_9LECA</name>
<evidence type="ECO:0000256" key="6">
    <source>
        <dbReference type="ARBA" id="ARBA00047619"/>
    </source>
</evidence>
<comment type="catalytic activity">
    <reaction evidence="6">
        <text>N,N-dimethylethanolamine phosphate + S-adenosyl-L-methionine = phosphocholine + S-adenosyl-L-homocysteine + H(+)</text>
        <dbReference type="Rhea" id="RHEA:25325"/>
        <dbReference type="ChEBI" id="CHEBI:15378"/>
        <dbReference type="ChEBI" id="CHEBI:57856"/>
        <dbReference type="ChEBI" id="CHEBI:58641"/>
        <dbReference type="ChEBI" id="CHEBI:59789"/>
        <dbReference type="ChEBI" id="CHEBI:295975"/>
        <dbReference type="EC" id="2.1.1.103"/>
    </reaction>
    <physiologicalReaction direction="left-to-right" evidence="6">
        <dbReference type="Rhea" id="RHEA:25326"/>
    </physiologicalReaction>
</comment>
<comment type="caution">
    <text evidence="8">The sequence shown here is derived from an EMBL/GenBank/DDBJ whole genome shotgun (WGS) entry which is preliminary data.</text>
</comment>
<dbReference type="InterPro" id="IPR029063">
    <property type="entry name" value="SAM-dependent_MTases_sf"/>
</dbReference>
<comment type="pathway">
    <text evidence="2">Lipid metabolism.</text>
</comment>
<sequence length="241" mass="26568">MAATLAAEQNLPNLTADFYDTLGANYESAFGHDEGLAKFVQKALSFFKPSSKVLDVGCGTGTPVASTIAQHGHQVTGIDIAPSMVELSRKAVPNGTFAVASMLEYSPEEHLDVVLNILSLFMLSREDLELSMSRKWADWLVPGGLLCIATIPLDSCNVSNDLYDEDELCARKIPAHFMGQKFEVDHMSKKFWQQLLEKAGFEILHTENDLFVPPAEAMSENEMHFYIIARKKGLSVPEVSV</sequence>
<organism evidence="8 9">
    <name type="scientific">Heterodermia speciosa</name>
    <dbReference type="NCBI Taxonomy" id="116794"/>
    <lineage>
        <taxon>Eukaryota</taxon>
        <taxon>Fungi</taxon>
        <taxon>Dikarya</taxon>
        <taxon>Ascomycota</taxon>
        <taxon>Pezizomycotina</taxon>
        <taxon>Lecanoromycetes</taxon>
        <taxon>OSLEUM clade</taxon>
        <taxon>Lecanoromycetidae</taxon>
        <taxon>Caliciales</taxon>
        <taxon>Physciaceae</taxon>
        <taxon>Heterodermia</taxon>
    </lineage>
</organism>
<comment type="pathway">
    <text evidence="1">Phospholipid metabolism; phosphatidylcholine biosynthesis.</text>
</comment>
<evidence type="ECO:0000256" key="3">
    <source>
        <dbReference type="ARBA" id="ARBA00022603"/>
    </source>
</evidence>
<dbReference type="OrthoDB" id="540004at2759"/>
<evidence type="ECO:0000256" key="7">
    <source>
        <dbReference type="ARBA" id="ARBA00047841"/>
    </source>
</evidence>
<accession>A0A8H3PEG6</accession>
<keyword evidence="3" id="KW-0489">Methyltransferase</keyword>
<evidence type="ECO:0000256" key="1">
    <source>
        <dbReference type="ARBA" id="ARBA00004969"/>
    </source>
</evidence>
<proteinExistence type="predicted"/>
<dbReference type="PANTHER" id="PTHR44307:SF2">
    <property type="entry name" value="PHOSPHOETHANOLAMINE METHYLTRANSFERASE ISOFORM X1"/>
    <property type="match status" value="1"/>
</dbReference>
<evidence type="ECO:0000256" key="4">
    <source>
        <dbReference type="ARBA" id="ARBA00022679"/>
    </source>
</evidence>